<organism evidence="1 2">
    <name type="scientific">Temnothorax longispinosus</name>
    <dbReference type="NCBI Taxonomy" id="300112"/>
    <lineage>
        <taxon>Eukaryota</taxon>
        <taxon>Metazoa</taxon>
        <taxon>Ecdysozoa</taxon>
        <taxon>Arthropoda</taxon>
        <taxon>Hexapoda</taxon>
        <taxon>Insecta</taxon>
        <taxon>Pterygota</taxon>
        <taxon>Neoptera</taxon>
        <taxon>Endopterygota</taxon>
        <taxon>Hymenoptera</taxon>
        <taxon>Apocrita</taxon>
        <taxon>Aculeata</taxon>
        <taxon>Formicoidea</taxon>
        <taxon>Formicidae</taxon>
        <taxon>Myrmicinae</taxon>
        <taxon>Temnothorax</taxon>
    </lineage>
</organism>
<dbReference type="EMBL" id="QBLH01000008">
    <property type="protein sequence ID" value="TGZ58351.1"/>
    <property type="molecule type" value="Genomic_DNA"/>
</dbReference>
<dbReference type="AlphaFoldDB" id="A0A4S2L6G4"/>
<protein>
    <submittedName>
        <fullName evidence="1">Uncharacterized protein</fullName>
    </submittedName>
</protein>
<reference evidence="1 2" key="1">
    <citation type="journal article" date="2019" name="Philos. Trans. R. Soc. Lond., B, Biol. Sci.">
        <title>Ant behaviour and brain gene expression of defending hosts depend on the ecological success of the intruding social parasite.</title>
        <authorList>
            <person name="Kaur R."/>
            <person name="Stoldt M."/>
            <person name="Jongepier E."/>
            <person name="Feldmeyer B."/>
            <person name="Menzel F."/>
            <person name="Bornberg-Bauer E."/>
            <person name="Foitzik S."/>
        </authorList>
    </citation>
    <scope>NUCLEOTIDE SEQUENCE [LARGE SCALE GENOMIC DNA]</scope>
    <source>
        <tissue evidence="1">Whole body</tissue>
    </source>
</reference>
<dbReference type="Proteomes" id="UP000310200">
    <property type="component" value="Unassembled WGS sequence"/>
</dbReference>
<comment type="caution">
    <text evidence="1">The sequence shown here is derived from an EMBL/GenBank/DDBJ whole genome shotgun (WGS) entry which is preliminary data.</text>
</comment>
<gene>
    <name evidence="1" type="ORF">DBV15_09480</name>
</gene>
<keyword evidence="2" id="KW-1185">Reference proteome</keyword>
<evidence type="ECO:0000313" key="1">
    <source>
        <dbReference type="EMBL" id="TGZ58351.1"/>
    </source>
</evidence>
<proteinExistence type="predicted"/>
<sequence>MDMGMGVQKNAQEEEKRNENLGNKYIRERIIEFLRGGLSMQRDAEYAKTVLGERVSWILFAERQSGSFDIPQVSFAREYRKGFRVGLKDCVAATPAVVDWRKLVSICHGSLASCLRNGFGASSIYGSGVAVIRCWAKSGAKHDGVGPMPAKIEGLLPHENLEAAISRSAPFIT</sequence>
<evidence type="ECO:0000313" key="2">
    <source>
        <dbReference type="Proteomes" id="UP000310200"/>
    </source>
</evidence>
<accession>A0A4S2L6G4</accession>
<name>A0A4S2L6G4_9HYME</name>